<comment type="caution">
    <text evidence="1">The sequence shown here is derived from an EMBL/GenBank/DDBJ whole genome shotgun (WGS) entry which is preliminary data.</text>
</comment>
<feature type="non-terminal residue" evidence="1">
    <location>
        <position position="1"/>
    </location>
</feature>
<evidence type="ECO:0000313" key="1">
    <source>
        <dbReference type="EMBL" id="CAE8600085.1"/>
    </source>
</evidence>
<dbReference type="AlphaFoldDB" id="A0A813ENU7"/>
<proteinExistence type="predicted"/>
<name>A0A813ENU7_POLGL</name>
<reference evidence="1" key="1">
    <citation type="submission" date="2021-02" db="EMBL/GenBank/DDBJ databases">
        <authorList>
            <person name="Dougan E. K."/>
            <person name="Rhodes N."/>
            <person name="Thang M."/>
            <person name="Chan C."/>
        </authorList>
    </citation>
    <scope>NUCLEOTIDE SEQUENCE</scope>
</reference>
<keyword evidence="2" id="KW-1185">Reference proteome</keyword>
<sequence>GFLVGAVEFASPLDLPQWLTLASYLVLAAWDSEVGLIQFCLWGLLLRFYGWRDDEGFRVTVYACQFCGQQFPNFEGAASHEQCCPYGTNVAVPVGGAPSVLGMPIGGGTVSYSTPLGHVVQHEAMGARANTQLRTVPIGIPMGVPVTGLE</sequence>
<dbReference type="Proteomes" id="UP000654075">
    <property type="component" value="Unassembled WGS sequence"/>
</dbReference>
<evidence type="ECO:0000313" key="2">
    <source>
        <dbReference type="Proteomes" id="UP000654075"/>
    </source>
</evidence>
<dbReference type="EMBL" id="CAJNNV010011788">
    <property type="protein sequence ID" value="CAE8600085.1"/>
    <property type="molecule type" value="Genomic_DNA"/>
</dbReference>
<gene>
    <name evidence="1" type="ORF">PGLA1383_LOCUS18420</name>
</gene>
<protein>
    <submittedName>
        <fullName evidence="1">Uncharacterized protein</fullName>
    </submittedName>
</protein>
<accession>A0A813ENU7</accession>
<organism evidence="1 2">
    <name type="scientific">Polarella glacialis</name>
    <name type="common">Dinoflagellate</name>
    <dbReference type="NCBI Taxonomy" id="89957"/>
    <lineage>
        <taxon>Eukaryota</taxon>
        <taxon>Sar</taxon>
        <taxon>Alveolata</taxon>
        <taxon>Dinophyceae</taxon>
        <taxon>Suessiales</taxon>
        <taxon>Suessiaceae</taxon>
        <taxon>Polarella</taxon>
    </lineage>
</organism>